<dbReference type="Gene3D" id="3.20.20.150">
    <property type="entry name" value="Divalent-metal-dependent TIM barrel enzymes"/>
    <property type="match status" value="1"/>
</dbReference>
<organism evidence="2 3">
    <name type="scientific">Halolamina salina</name>
    <dbReference type="NCBI Taxonomy" id="1220023"/>
    <lineage>
        <taxon>Archaea</taxon>
        <taxon>Methanobacteriati</taxon>
        <taxon>Methanobacteriota</taxon>
        <taxon>Stenosarchaea group</taxon>
        <taxon>Halobacteria</taxon>
        <taxon>Halobacteriales</taxon>
        <taxon>Haloferacaceae</taxon>
    </lineage>
</organism>
<proteinExistence type="predicted"/>
<dbReference type="InterPro" id="IPR013022">
    <property type="entry name" value="Xyl_isomerase-like_TIM-brl"/>
</dbReference>
<feature type="non-terminal residue" evidence="2">
    <location>
        <position position="1"/>
    </location>
</feature>
<keyword evidence="3" id="KW-1185">Reference proteome</keyword>
<dbReference type="GO" id="GO:0016853">
    <property type="term" value="F:isomerase activity"/>
    <property type="evidence" value="ECO:0007669"/>
    <property type="project" value="UniProtKB-KW"/>
</dbReference>
<sequence length="142" mass="15310">IRAGPYDNPYGDAERGVEVTFENLGKLDRGYDLDTVGRVLEDCGAACCFDVGHAFEEDGQAAIESFLDDYAHLVTHLHVHDVRARGDTHLALGDGEIDYEPVAAELTAAGFDGTITIESFSPDPALCVHSADRLRAAFDRVG</sequence>
<comment type="caution">
    <text evidence="2">The sequence shown here is derived from an EMBL/GenBank/DDBJ whole genome shotgun (WGS) entry which is preliminary data.</text>
</comment>
<protein>
    <submittedName>
        <fullName evidence="2">Sugar phosphate isomerase/epimerase family protein</fullName>
    </submittedName>
</protein>
<dbReference type="RefSeq" id="WP_379817775.1">
    <property type="nucleotide sequence ID" value="NZ_JBHUDH010000008.1"/>
</dbReference>
<dbReference type="Pfam" id="PF01261">
    <property type="entry name" value="AP_endonuc_2"/>
    <property type="match status" value="1"/>
</dbReference>
<accession>A0ABD6B2J5</accession>
<evidence type="ECO:0000313" key="3">
    <source>
        <dbReference type="Proteomes" id="UP001597111"/>
    </source>
</evidence>
<dbReference type="EMBL" id="JBHUDH010000008">
    <property type="protein sequence ID" value="MFD1524865.1"/>
    <property type="molecule type" value="Genomic_DNA"/>
</dbReference>
<gene>
    <name evidence="2" type="ORF">ACFR9S_00930</name>
</gene>
<evidence type="ECO:0000259" key="1">
    <source>
        <dbReference type="Pfam" id="PF01261"/>
    </source>
</evidence>
<dbReference type="PANTHER" id="PTHR12110">
    <property type="entry name" value="HYDROXYPYRUVATE ISOMERASE"/>
    <property type="match status" value="1"/>
</dbReference>
<dbReference type="SUPFAM" id="SSF51658">
    <property type="entry name" value="Xylose isomerase-like"/>
    <property type="match status" value="1"/>
</dbReference>
<feature type="domain" description="Xylose isomerase-like TIM barrel" evidence="1">
    <location>
        <begin position="13"/>
        <end position="135"/>
    </location>
</feature>
<evidence type="ECO:0000313" key="2">
    <source>
        <dbReference type="EMBL" id="MFD1524865.1"/>
    </source>
</evidence>
<name>A0ABD6B2J5_9EURY</name>
<dbReference type="Proteomes" id="UP001597111">
    <property type="component" value="Unassembled WGS sequence"/>
</dbReference>
<dbReference type="InterPro" id="IPR050312">
    <property type="entry name" value="IolE/XylAMocC-like"/>
</dbReference>
<dbReference type="InterPro" id="IPR036237">
    <property type="entry name" value="Xyl_isomerase-like_sf"/>
</dbReference>
<dbReference type="AlphaFoldDB" id="A0ABD6B2J5"/>
<dbReference type="PANTHER" id="PTHR12110:SF21">
    <property type="entry name" value="XYLOSE ISOMERASE-LIKE TIM BARREL DOMAIN-CONTAINING PROTEIN"/>
    <property type="match status" value="1"/>
</dbReference>
<reference evidence="2 3" key="1">
    <citation type="journal article" date="2019" name="Int. J. Syst. Evol. Microbiol.">
        <title>The Global Catalogue of Microorganisms (GCM) 10K type strain sequencing project: providing services to taxonomists for standard genome sequencing and annotation.</title>
        <authorList>
            <consortium name="The Broad Institute Genomics Platform"/>
            <consortium name="The Broad Institute Genome Sequencing Center for Infectious Disease"/>
            <person name="Wu L."/>
            <person name="Ma J."/>
        </authorList>
    </citation>
    <scope>NUCLEOTIDE SEQUENCE [LARGE SCALE GENOMIC DNA]</scope>
    <source>
        <strain evidence="2 3">CGMCC 1.12285</strain>
    </source>
</reference>
<keyword evidence="2" id="KW-0413">Isomerase</keyword>